<accession>A0A9X6SRU8</accession>
<sequence length="155" mass="17926">MNQDQITASQIETIQTAGFTKVKWYDEDLKYSYFDALLNESKVEVRMTEQSLEWRYLGIPIEEVEWFSIKTSQNTEEQNEEYIIELNNDEKPFSSGIMEDNFIEPMEHVAKAAEPVTLETEIEIAEPITLETKSEMDTVEQLTLNDLFDVVAIGS</sequence>
<organism evidence="1 2">
    <name type="scientific">Bacillus cereus</name>
    <dbReference type="NCBI Taxonomy" id="1396"/>
    <lineage>
        <taxon>Bacteria</taxon>
        <taxon>Bacillati</taxon>
        <taxon>Bacillota</taxon>
        <taxon>Bacilli</taxon>
        <taxon>Bacillales</taxon>
        <taxon>Bacillaceae</taxon>
        <taxon>Bacillus</taxon>
        <taxon>Bacillus cereus group</taxon>
    </lineage>
</organism>
<gene>
    <name evidence="1" type="ORF">CON36_36920</name>
</gene>
<evidence type="ECO:0000313" key="1">
    <source>
        <dbReference type="EMBL" id="PDZ93862.1"/>
    </source>
</evidence>
<protein>
    <submittedName>
        <fullName evidence="1">Uncharacterized protein</fullName>
    </submittedName>
</protein>
<dbReference type="Proteomes" id="UP000219922">
    <property type="component" value="Unassembled WGS sequence"/>
</dbReference>
<comment type="caution">
    <text evidence="1">The sequence shown here is derived from an EMBL/GenBank/DDBJ whole genome shotgun (WGS) entry which is preliminary data.</text>
</comment>
<dbReference type="AlphaFoldDB" id="A0A9X6SRU8"/>
<dbReference type="RefSeq" id="WP_098007485.1">
    <property type="nucleotide sequence ID" value="NZ_NUJB01000047.1"/>
</dbReference>
<proteinExistence type="predicted"/>
<name>A0A9X6SRU8_BACCE</name>
<dbReference type="EMBL" id="NVMX01000357">
    <property type="protein sequence ID" value="PDZ93862.1"/>
    <property type="molecule type" value="Genomic_DNA"/>
</dbReference>
<evidence type="ECO:0000313" key="2">
    <source>
        <dbReference type="Proteomes" id="UP000219922"/>
    </source>
</evidence>
<reference evidence="1 2" key="1">
    <citation type="submission" date="2017-09" db="EMBL/GenBank/DDBJ databases">
        <title>Large-scale bioinformatics analysis of Bacillus genomes uncovers conserved roles of natural products in bacterial physiology.</title>
        <authorList>
            <consortium name="Agbiome Team Llc"/>
            <person name="Bleich R.M."/>
            <person name="Grubbs K.J."/>
            <person name="Santa Maria K.C."/>
            <person name="Allen S.E."/>
            <person name="Farag S."/>
            <person name="Shank E.A."/>
            <person name="Bowers A."/>
        </authorList>
    </citation>
    <scope>NUCLEOTIDE SEQUENCE [LARGE SCALE GENOMIC DNA]</scope>
    <source>
        <strain evidence="1 2">AFS092789</strain>
    </source>
</reference>